<evidence type="ECO:0000256" key="5">
    <source>
        <dbReference type="ARBA" id="ARBA00023136"/>
    </source>
</evidence>
<dbReference type="InterPro" id="IPR001123">
    <property type="entry name" value="LeuE-type"/>
</dbReference>
<dbReference type="Pfam" id="PF01810">
    <property type="entry name" value="LysE"/>
    <property type="match status" value="1"/>
</dbReference>
<keyword evidence="3 6" id="KW-0812">Transmembrane</keyword>
<dbReference type="AlphaFoldDB" id="A0A1I6GQ08"/>
<keyword evidence="8" id="KW-1185">Reference proteome</keyword>
<dbReference type="PANTHER" id="PTHR30086:SF20">
    <property type="entry name" value="ARGININE EXPORTER PROTEIN ARGO-RELATED"/>
    <property type="match status" value="1"/>
</dbReference>
<protein>
    <submittedName>
        <fullName evidence="7">Threonine/homoserine/homoserine lactone efflux protein</fullName>
    </submittedName>
</protein>
<evidence type="ECO:0000256" key="2">
    <source>
        <dbReference type="ARBA" id="ARBA00022475"/>
    </source>
</evidence>
<keyword evidence="4 6" id="KW-1133">Transmembrane helix</keyword>
<dbReference type="EMBL" id="FOYO01000001">
    <property type="protein sequence ID" value="SFR44206.1"/>
    <property type="molecule type" value="Genomic_DNA"/>
</dbReference>
<evidence type="ECO:0000313" key="8">
    <source>
        <dbReference type="Proteomes" id="UP000199658"/>
    </source>
</evidence>
<evidence type="ECO:0000313" key="7">
    <source>
        <dbReference type="EMBL" id="SFR44206.1"/>
    </source>
</evidence>
<evidence type="ECO:0000256" key="4">
    <source>
        <dbReference type="ARBA" id="ARBA00022989"/>
    </source>
</evidence>
<evidence type="ECO:0000256" key="3">
    <source>
        <dbReference type="ARBA" id="ARBA00022692"/>
    </source>
</evidence>
<dbReference type="OrthoDB" id="7724143at2"/>
<feature type="transmembrane region" description="Helical" evidence="6">
    <location>
        <begin position="68"/>
        <end position="87"/>
    </location>
</feature>
<gene>
    <name evidence="7" type="ORF">SAMN04488002_1815</name>
</gene>
<dbReference type="PANTHER" id="PTHR30086">
    <property type="entry name" value="ARGININE EXPORTER PROTEIN ARGO"/>
    <property type="match status" value="1"/>
</dbReference>
<evidence type="ECO:0000256" key="6">
    <source>
        <dbReference type="SAM" id="Phobius"/>
    </source>
</evidence>
<dbReference type="GO" id="GO:0015171">
    <property type="term" value="F:amino acid transmembrane transporter activity"/>
    <property type="evidence" value="ECO:0007669"/>
    <property type="project" value="TreeGrafter"/>
</dbReference>
<sequence>MLNFAAAIFLLIITPGPGVLSLAGVGAAFGFRSGLRYLTGLFIGTNLVALAVVTGLGALVLANPVIRLVLLGASTCYLLYLAARIALAGSNIAFSPATRKPGVRDGLLLQAVNPKAYVVNTTLFSGFPIFPEAYGLEVATKFLIINVIWLAIHFLWLWAGSAVKRMALPPRTQRIINVGMALAMLVVVGLAAWSAF</sequence>
<keyword evidence="5 6" id="KW-0472">Membrane</keyword>
<keyword evidence="2" id="KW-1003">Cell membrane</keyword>
<feature type="transmembrane region" description="Helical" evidence="6">
    <location>
        <begin position="175"/>
        <end position="195"/>
    </location>
</feature>
<name>A0A1I6GQ08_9RHOB</name>
<organism evidence="7 8">
    <name type="scientific">Litoreibacter janthinus</name>
    <dbReference type="NCBI Taxonomy" id="670154"/>
    <lineage>
        <taxon>Bacteria</taxon>
        <taxon>Pseudomonadati</taxon>
        <taxon>Pseudomonadota</taxon>
        <taxon>Alphaproteobacteria</taxon>
        <taxon>Rhodobacterales</taxon>
        <taxon>Roseobacteraceae</taxon>
        <taxon>Litoreibacter</taxon>
    </lineage>
</organism>
<dbReference type="GO" id="GO:0005886">
    <property type="term" value="C:plasma membrane"/>
    <property type="evidence" value="ECO:0007669"/>
    <property type="project" value="UniProtKB-SubCell"/>
</dbReference>
<accession>A0A1I6GQ08</accession>
<evidence type="ECO:0000256" key="1">
    <source>
        <dbReference type="ARBA" id="ARBA00004651"/>
    </source>
</evidence>
<dbReference type="STRING" id="670154.SAMN04488002_1815"/>
<dbReference type="Proteomes" id="UP000199658">
    <property type="component" value="Unassembled WGS sequence"/>
</dbReference>
<comment type="subcellular location">
    <subcellularLocation>
        <location evidence="1">Cell membrane</location>
        <topology evidence="1">Multi-pass membrane protein</topology>
    </subcellularLocation>
</comment>
<reference evidence="8" key="1">
    <citation type="submission" date="2016-10" db="EMBL/GenBank/DDBJ databases">
        <authorList>
            <person name="Varghese N."/>
            <person name="Submissions S."/>
        </authorList>
    </citation>
    <scope>NUCLEOTIDE SEQUENCE [LARGE SCALE GENOMIC DNA]</scope>
    <source>
        <strain evidence="8">DSM 26921</strain>
    </source>
</reference>
<proteinExistence type="predicted"/>
<feature type="transmembrane region" description="Helical" evidence="6">
    <location>
        <begin position="142"/>
        <end position="163"/>
    </location>
</feature>
<feature type="transmembrane region" description="Helical" evidence="6">
    <location>
        <begin position="37"/>
        <end position="61"/>
    </location>
</feature>